<keyword evidence="1" id="KW-0732">Signal</keyword>
<protein>
    <recommendedName>
        <fullName evidence="4">1-alkyl-2-acetylglycerophosphocholine esterase</fullName>
    </recommendedName>
</protein>
<gene>
    <name evidence="2" type="ORF">Ptr86124_013946</name>
</gene>
<organism evidence="2 3">
    <name type="scientific">Pyrenophora tritici-repentis</name>
    <dbReference type="NCBI Taxonomy" id="45151"/>
    <lineage>
        <taxon>Eukaryota</taxon>
        <taxon>Fungi</taxon>
        <taxon>Dikarya</taxon>
        <taxon>Ascomycota</taxon>
        <taxon>Pezizomycotina</taxon>
        <taxon>Dothideomycetes</taxon>
        <taxon>Pleosporomycetidae</taxon>
        <taxon>Pleosporales</taxon>
        <taxon>Pleosporineae</taxon>
        <taxon>Pleosporaceae</taxon>
        <taxon>Pyrenophora</taxon>
    </lineage>
</organism>
<reference evidence="3" key="1">
    <citation type="journal article" date="2022" name="Microb. Genom.">
        <title>A global pangenome for the wheat fungal pathogen Pyrenophora tritici-repentis and prediction of effector protein structural homology.</title>
        <authorList>
            <person name="Moolhuijzen P.M."/>
            <person name="See P.T."/>
            <person name="Shi G."/>
            <person name="Powell H.R."/>
            <person name="Cockram J."/>
            <person name="Jorgensen L.N."/>
            <person name="Benslimane H."/>
            <person name="Strelkov S.E."/>
            <person name="Turner J."/>
            <person name="Liu Z."/>
            <person name="Moffat C.S."/>
        </authorList>
    </citation>
    <scope>NUCLEOTIDE SEQUENCE [LARGE SCALE GENOMIC DNA]</scope>
</reference>
<evidence type="ECO:0000313" key="3">
    <source>
        <dbReference type="Proteomes" id="UP000249757"/>
    </source>
</evidence>
<comment type="caution">
    <text evidence="2">The sequence shown here is derived from an EMBL/GenBank/DDBJ whole genome shotgun (WGS) entry which is preliminary data.</text>
</comment>
<dbReference type="Proteomes" id="UP000249757">
    <property type="component" value="Unassembled WGS sequence"/>
</dbReference>
<dbReference type="Pfam" id="PF03403">
    <property type="entry name" value="PAF-AH_p_II"/>
    <property type="match status" value="1"/>
</dbReference>
<dbReference type="EMBL" id="NRDI02000058">
    <property type="protein sequence ID" value="KAI1507120.1"/>
    <property type="molecule type" value="Genomic_DNA"/>
</dbReference>
<dbReference type="Gene3D" id="3.40.50.1820">
    <property type="entry name" value="alpha/beta hydrolase"/>
    <property type="match status" value="1"/>
</dbReference>
<dbReference type="SUPFAM" id="SSF53474">
    <property type="entry name" value="alpha/beta-Hydrolases"/>
    <property type="match status" value="1"/>
</dbReference>
<evidence type="ECO:0008006" key="4">
    <source>
        <dbReference type="Google" id="ProtNLM"/>
    </source>
</evidence>
<evidence type="ECO:0000256" key="1">
    <source>
        <dbReference type="SAM" id="SignalP"/>
    </source>
</evidence>
<sequence length="411" mass="43787">MVSFTGVALLSVVAVLFTKHAHAVTVPGADDRHNYKVAVSHFALTNTGVKDVYHPTEDRRVMASLFMPIAKNSCSKECTEPYMPSMTAAIANEQFIVGGKRDIGVFETMDYKVCCASSVTIDASKIPVVILEPNVDTSRLLYSTMARFISANGVAVVLIDHPGDSSIVQFTPSTTSRVCRAAASDVYNSGTVSLSNFTPLTSWNATIATALSVRETDIAFVMSQLGDSSFLPRQFPYFTFSAALNTTSYGAVGHGLGGTLATSLSVYNTSTTRFSINLSGAAPPLTTPVVNTPLFFFGRSPSFRRENALNWAATWQQLRGRISTEYDVVDADVFDMSDLPVIVELAQNEGGKGQAVQGRGLSGGGNAVQVQHGVVCFVENVVKGVLGLDGQSMGVQDCVRMFGGVVPFPGV</sequence>
<dbReference type="InterPro" id="IPR029058">
    <property type="entry name" value="AB_hydrolase_fold"/>
</dbReference>
<feature type="chain" id="PRO_5036812010" description="1-alkyl-2-acetylglycerophosphocholine esterase" evidence="1">
    <location>
        <begin position="24"/>
        <end position="411"/>
    </location>
</feature>
<proteinExistence type="predicted"/>
<keyword evidence="3" id="KW-1185">Reference proteome</keyword>
<dbReference type="OrthoDB" id="2363873at2759"/>
<feature type="signal peptide" evidence="1">
    <location>
        <begin position="1"/>
        <end position="23"/>
    </location>
</feature>
<dbReference type="AlphaFoldDB" id="A0A922N330"/>
<accession>A0A922N330</accession>
<name>A0A922N330_9PLEO</name>
<evidence type="ECO:0000313" key="2">
    <source>
        <dbReference type="EMBL" id="KAI1507120.1"/>
    </source>
</evidence>